<evidence type="ECO:0000256" key="4">
    <source>
        <dbReference type="ARBA" id="ARBA00023136"/>
    </source>
</evidence>
<dbReference type="InterPro" id="IPR051598">
    <property type="entry name" value="TSUP/Inactive_protease-like"/>
</dbReference>
<feature type="transmembrane region" description="Helical" evidence="5">
    <location>
        <begin position="232"/>
        <end position="250"/>
    </location>
</feature>
<feature type="transmembrane region" description="Helical" evidence="5">
    <location>
        <begin position="141"/>
        <end position="166"/>
    </location>
</feature>
<evidence type="ECO:0000313" key="6">
    <source>
        <dbReference type="EMBL" id="GAA4845487.1"/>
    </source>
</evidence>
<keyword evidence="4 5" id="KW-0472">Membrane</keyword>
<organism evidence="6 7">
    <name type="scientific">Algivirga pacifica</name>
    <dbReference type="NCBI Taxonomy" id="1162670"/>
    <lineage>
        <taxon>Bacteria</taxon>
        <taxon>Pseudomonadati</taxon>
        <taxon>Bacteroidota</taxon>
        <taxon>Cytophagia</taxon>
        <taxon>Cytophagales</taxon>
        <taxon>Flammeovirgaceae</taxon>
        <taxon>Algivirga</taxon>
    </lineage>
</organism>
<sequence length="251" mass="27353">MELLELTAYLSAGIAAGVVNTLAGGGSIFTLSLLLFMGVPAPLANGTNRLGILVQNISGAYTFHRSGLLNVKQSLIFIIPSLLGALTGAYIATDISTEHMEDIVGALMVFMLFSILIKPSTGNKRIQTLGQDLFRWYFIPLFYAIGFYGGFVQAGIGILIIVSLSLSASMPLIRSNAIKMLIIALYSLPVVLIFVFQGQILWLAAILLAIGQLSGTWITNRYLTKIEGIDKWIKWIMIVMISITIVKTFFL</sequence>
<dbReference type="PANTHER" id="PTHR43701">
    <property type="entry name" value="MEMBRANE TRANSPORTER PROTEIN MJ0441-RELATED"/>
    <property type="match status" value="1"/>
</dbReference>
<keyword evidence="3 5" id="KW-1133">Transmembrane helix</keyword>
<dbReference type="PANTHER" id="PTHR43701:SF5">
    <property type="entry name" value="MEMBRANE TRANSPORTER PROTEIN-RELATED"/>
    <property type="match status" value="1"/>
</dbReference>
<comment type="subcellular location">
    <subcellularLocation>
        <location evidence="5">Cell membrane</location>
        <topology evidence="5">Multi-pass membrane protein</topology>
    </subcellularLocation>
    <subcellularLocation>
        <location evidence="1">Membrane</location>
        <topology evidence="1">Multi-pass membrane protein</topology>
    </subcellularLocation>
</comment>
<feature type="transmembrane region" description="Helical" evidence="5">
    <location>
        <begin position="178"/>
        <end position="196"/>
    </location>
</feature>
<dbReference type="Pfam" id="PF01925">
    <property type="entry name" value="TauE"/>
    <property type="match status" value="1"/>
</dbReference>
<accession>A0ABP9DKQ6</accession>
<evidence type="ECO:0000256" key="1">
    <source>
        <dbReference type="ARBA" id="ARBA00004141"/>
    </source>
</evidence>
<evidence type="ECO:0000256" key="2">
    <source>
        <dbReference type="ARBA" id="ARBA00022692"/>
    </source>
</evidence>
<evidence type="ECO:0000256" key="5">
    <source>
        <dbReference type="RuleBase" id="RU363041"/>
    </source>
</evidence>
<feature type="transmembrane region" description="Helical" evidence="5">
    <location>
        <begin position="103"/>
        <end position="121"/>
    </location>
</feature>
<protein>
    <recommendedName>
        <fullName evidence="5">Probable membrane transporter protein</fullName>
    </recommendedName>
</protein>
<comment type="caution">
    <text evidence="6">The sequence shown here is derived from an EMBL/GenBank/DDBJ whole genome shotgun (WGS) entry which is preliminary data.</text>
</comment>
<proteinExistence type="inferred from homology"/>
<feature type="transmembrane region" description="Helical" evidence="5">
    <location>
        <begin position="74"/>
        <end position="91"/>
    </location>
</feature>
<evidence type="ECO:0000256" key="3">
    <source>
        <dbReference type="ARBA" id="ARBA00022989"/>
    </source>
</evidence>
<dbReference type="EMBL" id="BAABJX010000052">
    <property type="protein sequence ID" value="GAA4845487.1"/>
    <property type="molecule type" value="Genomic_DNA"/>
</dbReference>
<name>A0ABP9DKQ6_9BACT</name>
<reference evidence="7" key="1">
    <citation type="journal article" date="2019" name="Int. J. Syst. Evol. Microbiol.">
        <title>The Global Catalogue of Microorganisms (GCM) 10K type strain sequencing project: providing services to taxonomists for standard genome sequencing and annotation.</title>
        <authorList>
            <consortium name="The Broad Institute Genomics Platform"/>
            <consortium name="The Broad Institute Genome Sequencing Center for Infectious Disease"/>
            <person name="Wu L."/>
            <person name="Ma J."/>
        </authorList>
    </citation>
    <scope>NUCLEOTIDE SEQUENCE [LARGE SCALE GENOMIC DNA]</scope>
    <source>
        <strain evidence="7">JCM 18326</strain>
    </source>
</reference>
<keyword evidence="2 5" id="KW-0812">Transmembrane</keyword>
<feature type="transmembrane region" description="Helical" evidence="5">
    <location>
        <begin position="202"/>
        <end position="220"/>
    </location>
</feature>
<keyword evidence="5" id="KW-1003">Cell membrane</keyword>
<dbReference type="RefSeq" id="WP_345373757.1">
    <property type="nucleotide sequence ID" value="NZ_BAABJX010000052.1"/>
</dbReference>
<evidence type="ECO:0000313" key="7">
    <source>
        <dbReference type="Proteomes" id="UP001500298"/>
    </source>
</evidence>
<comment type="similarity">
    <text evidence="5">Belongs to the 4-toluene sulfonate uptake permease (TSUP) (TC 2.A.102) family.</text>
</comment>
<dbReference type="InterPro" id="IPR002781">
    <property type="entry name" value="TM_pro_TauE-like"/>
</dbReference>
<gene>
    <name evidence="6" type="ORF">GCM10023331_32830</name>
</gene>
<keyword evidence="7" id="KW-1185">Reference proteome</keyword>
<dbReference type="Proteomes" id="UP001500298">
    <property type="component" value="Unassembled WGS sequence"/>
</dbReference>
<feature type="transmembrane region" description="Helical" evidence="5">
    <location>
        <begin position="12"/>
        <end position="39"/>
    </location>
</feature>